<dbReference type="KEGG" id="mhey:H2LOC_008845"/>
<dbReference type="PANTHER" id="PTHR43748">
    <property type="entry name" value="RIBOSE-5-PHOSPHATE ISOMERASE 3, CHLOROPLASTIC-RELATED"/>
    <property type="match status" value="1"/>
</dbReference>
<evidence type="ECO:0000256" key="1">
    <source>
        <dbReference type="ARBA" id="ARBA00001713"/>
    </source>
</evidence>
<evidence type="ECO:0000313" key="5">
    <source>
        <dbReference type="Proteomes" id="UP000309061"/>
    </source>
</evidence>
<dbReference type="Gene3D" id="3.30.70.260">
    <property type="match status" value="1"/>
</dbReference>
<name>A0A6B8KFM4_9HYPH</name>
<dbReference type="InterPro" id="IPR020672">
    <property type="entry name" value="Ribose5P_isomerase_typA_subgr"/>
</dbReference>
<feature type="binding site" evidence="3">
    <location>
        <position position="125"/>
    </location>
    <ligand>
        <name>substrate</name>
    </ligand>
</feature>
<keyword evidence="2 3" id="KW-0413">Isomerase</keyword>
<dbReference type="GO" id="GO:0009052">
    <property type="term" value="P:pentose-phosphate shunt, non-oxidative branch"/>
    <property type="evidence" value="ECO:0007669"/>
    <property type="project" value="UniProtKB-UniRule"/>
</dbReference>
<comment type="similarity">
    <text evidence="3">Belongs to the ribose 5-phosphate isomerase family.</text>
</comment>
<dbReference type="UniPathway" id="UPA00115">
    <property type="reaction ID" value="UER00412"/>
</dbReference>
<comment type="catalytic activity">
    <reaction evidence="1 3">
        <text>aldehydo-D-ribose 5-phosphate = D-ribulose 5-phosphate</text>
        <dbReference type="Rhea" id="RHEA:14657"/>
        <dbReference type="ChEBI" id="CHEBI:58121"/>
        <dbReference type="ChEBI" id="CHEBI:58273"/>
        <dbReference type="EC" id="5.3.1.6"/>
    </reaction>
</comment>
<dbReference type="InterPro" id="IPR004788">
    <property type="entry name" value="Ribose5P_isomerase_type_A"/>
</dbReference>
<proteinExistence type="inferred from homology"/>
<comment type="pathway">
    <text evidence="3">Carbohydrate degradation; pentose phosphate pathway; D-ribose 5-phosphate from D-ribulose 5-phosphate (non-oxidative stage): step 1/1.</text>
</comment>
<dbReference type="Gene3D" id="3.40.50.1360">
    <property type="match status" value="1"/>
</dbReference>
<dbReference type="PANTHER" id="PTHR43748:SF3">
    <property type="entry name" value="RIBOSE-5-PHOSPHATE ISOMERASE 3, CHLOROPLASTIC-RELATED"/>
    <property type="match status" value="1"/>
</dbReference>
<dbReference type="InterPro" id="IPR050262">
    <property type="entry name" value="Ribose-5P_isomerase"/>
</dbReference>
<comment type="subunit">
    <text evidence="3">Homodimer.</text>
</comment>
<feature type="binding site" evidence="3">
    <location>
        <begin position="30"/>
        <end position="33"/>
    </location>
    <ligand>
        <name>substrate</name>
    </ligand>
</feature>
<dbReference type="NCBIfam" id="NF001924">
    <property type="entry name" value="PRK00702.1"/>
    <property type="match status" value="1"/>
</dbReference>
<sequence length="235" mass="24413">MIQSAEELKRAAAELALDFVAPGMRLGLGTGSTAAHFVDLLGAKVRAGFKVVCVPTSERTRLQAQSLGIALATLDELPQLDLTVDGADEFDDSLRLIKGGGGALLREKIVAAASTRMVVIADESKHVETLGRFPLPVEIDRFGARATQLQVEAAARELGLSGPVDMRRRGEAPFVSDGGHFILDCGFGALPDPEALAARLVAIPGVVEHGLFLGMASAVVVASAHGVRTLGQAGG</sequence>
<evidence type="ECO:0000256" key="3">
    <source>
        <dbReference type="HAMAP-Rule" id="MF_00170"/>
    </source>
</evidence>
<dbReference type="Pfam" id="PF06026">
    <property type="entry name" value="Rib_5-P_isom_A"/>
    <property type="match status" value="1"/>
</dbReference>
<evidence type="ECO:0000256" key="2">
    <source>
        <dbReference type="ARBA" id="ARBA00023235"/>
    </source>
</evidence>
<comment type="function">
    <text evidence="3">Catalyzes the reversible conversion of ribose-5-phosphate to ribulose 5-phosphate.</text>
</comment>
<dbReference type="SUPFAM" id="SSF75445">
    <property type="entry name" value="D-ribose-5-phosphate isomerase (RpiA), lid domain"/>
    <property type="match status" value="1"/>
</dbReference>
<reference evidence="4 5" key="1">
    <citation type="submission" date="2019-11" db="EMBL/GenBank/DDBJ databases">
        <title>The genome sequence of Methylocystis heyeri.</title>
        <authorList>
            <person name="Oshkin I.Y."/>
            <person name="Miroshnikov K."/>
            <person name="Dedysh S.N."/>
        </authorList>
    </citation>
    <scope>NUCLEOTIDE SEQUENCE [LARGE SCALE GENOMIC DNA]</scope>
    <source>
        <strain evidence="4 5">H2</strain>
    </source>
</reference>
<feature type="active site" description="Proton acceptor" evidence="3">
    <location>
        <position position="107"/>
    </location>
</feature>
<evidence type="ECO:0000313" key="4">
    <source>
        <dbReference type="EMBL" id="QGM45801.1"/>
    </source>
</evidence>
<feature type="binding site" evidence="3">
    <location>
        <begin position="98"/>
        <end position="101"/>
    </location>
    <ligand>
        <name>substrate</name>
    </ligand>
</feature>
<organism evidence="4 5">
    <name type="scientific">Methylocystis heyeri</name>
    <dbReference type="NCBI Taxonomy" id="391905"/>
    <lineage>
        <taxon>Bacteria</taxon>
        <taxon>Pseudomonadati</taxon>
        <taxon>Pseudomonadota</taxon>
        <taxon>Alphaproteobacteria</taxon>
        <taxon>Hyphomicrobiales</taxon>
        <taxon>Methylocystaceae</taxon>
        <taxon>Methylocystis</taxon>
    </lineage>
</organism>
<feature type="binding site" evidence="3">
    <location>
        <begin position="85"/>
        <end position="88"/>
    </location>
    <ligand>
        <name>substrate</name>
    </ligand>
</feature>
<dbReference type="HAMAP" id="MF_00170">
    <property type="entry name" value="Rib_5P_isom_A"/>
    <property type="match status" value="1"/>
</dbReference>
<accession>A0A6B8KFM4</accession>
<dbReference type="FunFam" id="3.40.50.1360:FF:000001">
    <property type="entry name" value="Ribose-5-phosphate isomerase A"/>
    <property type="match status" value="1"/>
</dbReference>
<gene>
    <name evidence="3 4" type="primary">rpiA</name>
    <name evidence="4" type="ORF">H2LOC_008845</name>
</gene>
<protein>
    <recommendedName>
        <fullName evidence="3">Ribose-5-phosphate isomerase A</fullName>
        <ecNumber evidence="3">5.3.1.6</ecNumber>
    </recommendedName>
    <alternativeName>
        <fullName evidence="3">Phosphoriboisomerase A</fullName>
        <shortName evidence="3">PRI</shortName>
    </alternativeName>
</protein>
<dbReference type="OrthoDB" id="5870696at2"/>
<dbReference type="EMBL" id="CP046052">
    <property type="protein sequence ID" value="QGM45801.1"/>
    <property type="molecule type" value="Genomic_DNA"/>
</dbReference>
<dbReference type="InterPro" id="IPR037171">
    <property type="entry name" value="NagB/RpiA_transferase-like"/>
</dbReference>
<dbReference type="Proteomes" id="UP000309061">
    <property type="component" value="Chromosome"/>
</dbReference>
<dbReference type="EC" id="5.3.1.6" evidence="3"/>
<dbReference type="CDD" id="cd01398">
    <property type="entry name" value="RPI_A"/>
    <property type="match status" value="1"/>
</dbReference>
<keyword evidence="5" id="KW-1185">Reference proteome</keyword>
<dbReference type="AlphaFoldDB" id="A0A6B8KFM4"/>
<dbReference type="SUPFAM" id="SSF100950">
    <property type="entry name" value="NagB/RpiA/CoA transferase-like"/>
    <property type="match status" value="1"/>
</dbReference>
<dbReference type="GO" id="GO:0004751">
    <property type="term" value="F:ribose-5-phosphate isomerase activity"/>
    <property type="evidence" value="ECO:0007669"/>
    <property type="project" value="UniProtKB-UniRule"/>
</dbReference>
<dbReference type="RefSeq" id="WP_136496074.1">
    <property type="nucleotide sequence ID" value="NZ_CP046052.1"/>
</dbReference>
<dbReference type="NCBIfam" id="TIGR00021">
    <property type="entry name" value="rpiA"/>
    <property type="match status" value="1"/>
</dbReference>